<proteinExistence type="predicted"/>
<dbReference type="EMBL" id="VENO01000007">
    <property type="protein sequence ID" value="TNV67833.1"/>
    <property type="molecule type" value="Genomic_DNA"/>
</dbReference>
<dbReference type="InterPro" id="IPR036101">
    <property type="entry name" value="CarD-like/TRCF_RID_sf"/>
</dbReference>
<dbReference type="InterPro" id="IPR042215">
    <property type="entry name" value="CarD-like_C"/>
</dbReference>
<dbReference type="InterPro" id="IPR003711">
    <property type="entry name" value="CarD-like/TRCF_RID"/>
</dbReference>
<accession>A0A5C5E5R2</accession>
<dbReference type="Proteomes" id="UP000313395">
    <property type="component" value="Unassembled WGS sequence"/>
</dbReference>
<dbReference type="PANTHER" id="PTHR38447">
    <property type="entry name" value="TRANSCRIPTION FACTOR YDEB-RELATED"/>
    <property type="match status" value="1"/>
</dbReference>
<gene>
    <name evidence="2" type="ORF">FHK04_14405</name>
</gene>
<protein>
    <recommendedName>
        <fullName evidence="1">CarD-like/TRCF RNAP-interacting domain-containing protein</fullName>
    </recommendedName>
</protein>
<dbReference type="SUPFAM" id="SSF141259">
    <property type="entry name" value="CarD-like"/>
    <property type="match status" value="1"/>
</dbReference>
<evidence type="ECO:0000313" key="3">
    <source>
        <dbReference type="Proteomes" id="UP000313395"/>
    </source>
</evidence>
<keyword evidence="3" id="KW-1185">Reference proteome</keyword>
<organism evidence="2 3">
    <name type="scientific">Trichococcus shcherbakoviae subsp. psychrophilus</name>
    <dbReference type="NCBI Taxonomy" id="2585775"/>
    <lineage>
        <taxon>Bacteria</taxon>
        <taxon>Bacillati</taxon>
        <taxon>Bacillota</taxon>
        <taxon>Bacilli</taxon>
        <taxon>Lactobacillales</taxon>
        <taxon>Carnobacteriaceae</taxon>
        <taxon>Trichococcus</taxon>
    </lineage>
</organism>
<dbReference type="AlphaFoldDB" id="A0A5C5E5R2"/>
<reference evidence="2 3" key="1">
    <citation type="submission" date="2019-06" db="EMBL/GenBank/DDBJ databases">
        <title>Description Trichococcus psychrophilus sp. nov., isolated from a cold spring, by genomic and phenotypic analyses.</title>
        <authorList>
            <person name="Zakharyuk A."/>
        </authorList>
    </citation>
    <scope>NUCLEOTIDE SEQUENCE [LARGE SCALE GENOMIC DNA]</scope>
    <source>
        <strain evidence="2 3">SKBG</strain>
    </source>
</reference>
<comment type="caution">
    <text evidence="2">The sequence shown here is derived from an EMBL/GenBank/DDBJ whole genome shotgun (WGS) entry which is preliminary data.</text>
</comment>
<dbReference type="InterPro" id="IPR052531">
    <property type="entry name" value="CarD-like_regulator"/>
</dbReference>
<dbReference type="SMART" id="SM01058">
    <property type="entry name" value="CarD_TRCF"/>
    <property type="match status" value="1"/>
</dbReference>
<dbReference type="GO" id="GO:0009303">
    <property type="term" value="P:rRNA transcription"/>
    <property type="evidence" value="ECO:0007669"/>
    <property type="project" value="TreeGrafter"/>
</dbReference>
<evidence type="ECO:0000313" key="2">
    <source>
        <dbReference type="EMBL" id="TNV67833.1"/>
    </source>
</evidence>
<evidence type="ECO:0000259" key="1">
    <source>
        <dbReference type="SMART" id="SM01058"/>
    </source>
</evidence>
<dbReference type="Gene3D" id="2.40.10.170">
    <property type="match status" value="1"/>
</dbReference>
<dbReference type="Pfam" id="PF02559">
    <property type="entry name" value="CarD_TRCF_RID"/>
    <property type="match status" value="1"/>
</dbReference>
<feature type="domain" description="CarD-like/TRCF RNAP-interacting" evidence="1">
    <location>
        <begin position="17"/>
        <end position="128"/>
    </location>
</feature>
<sequence length="188" mass="21637">MSARFFVAFGKDMEDYMYKVNDLIVYGNEGVCRVEAIEVMNVTAVANDRLYYVLKPLYRNGTVFTPVDTKVFMRPVISADDAQEIIEQIPSIETDVLYSSANLLSDHYDKAMERHDCKYLIQVIKTVYLKNQIAATKNKKVSETDRRYMKKAEEMLYGEFAVVLEMPKNDVKAYVEEKVAAIELSLIK</sequence>
<name>A0A5C5E5R2_9LACT</name>
<dbReference type="PANTHER" id="PTHR38447:SF1">
    <property type="entry name" value="RNA POLYMERASE-BINDING TRANSCRIPTION FACTOR CARD"/>
    <property type="match status" value="1"/>
</dbReference>
<dbReference type="Gene3D" id="1.20.58.1290">
    <property type="entry name" value="CarD-like, C-terminal domain"/>
    <property type="match status" value="1"/>
</dbReference>